<dbReference type="Proteomes" id="UP000020735">
    <property type="component" value="Unassembled WGS sequence"/>
</dbReference>
<dbReference type="EMBL" id="JEXJ01000044">
    <property type="protein sequence ID" value="EXC50270.1"/>
    <property type="molecule type" value="Genomic_DNA"/>
</dbReference>
<name>A0A009SB85_ACIBA</name>
<evidence type="ECO:0000313" key="2">
    <source>
        <dbReference type="Proteomes" id="UP000020735"/>
    </source>
</evidence>
<proteinExistence type="predicted"/>
<gene>
    <name evidence="1" type="ORF">J529_2610</name>
</gene>
<dbReference type="AlphaFoldDB" id="A0A009SB85"/>
<reference evidence="1 2" key="1">
    <citation type="submission" date="2014-02" db="EMBL/GenBank/DDBJ databases">
        <title>Comparative genomics and transcriptomics to identify genetic mechanisms underlying the emergence of carbapenem resistant Acinetobacter baumannii (CRAb).</title>
        <authorList>
            <person name="Harris A.D."/>
            <person name="Johnson K.J."/>
            <person name="George J."/>
            <person name="Shefchek K."/>
            <person name="Daugherty S.C."/>
            <person name="Parankush S."/>
            <person name="Sadzewicz L."/>
            <person name="Tallon L."/>
            <person name="Sengamalay N."/>
            <person name="Hazen T.H."/>
            <person name="Rasko D.A."/>
        </authorList>
    </citation>
    <scope>NUCLEOTIDE SEQUENCE [LARGE SCALE GENOMIC DNA]</scope>
    <source>
        <strain evidence="1 2">99063</strain>
    </source>
</reference>
<organism evidence="1 2">
    <name type="scientific">Acinetobacter baumannii 99063</name>
    <dbReference type="NCBI Taxonomy" id="1310630"/>
    <lineage>
        <taxon>Bacteria</taxon>
        <taxon>Pseudomonadati</taxon>
        <taxon>Pseudomonadota</taxon>
        <taxon>Gammaproteobacteria</taxon>
        <taxon>Moraxellales</taxon>
        <taxon>Moraxellaceae</taxon>
        <taxon>Acinetobacter</taxon>
        <taxon>Acinetobacter calcoaceticus/baumannii complex</taxon>
    </lineage>
</organism>
<comment type="caution">
    <text evidence="1">The sequence shown here is derived from an EMBL/GenBank/DDBJ whole genome shotgun (WGS) entry which is preliminary data.</text>
</comment>
<protein>
    <submittedName>
        <fullName evidence="1">Putative propionyl-CoA carboxylase domain protein</fullName>
    </submittedName>
</protein>
<accession>A0A009SB85</accession>
<evidence type="ECO:0000313" key="1">
    <source>
        <dbReference type="EMBL" id="EXC50270.1"/>
    </source>
</evidence>
<sequence length="38" mass="4405">MRNKKMTILQSEITVGSEQYQKNKEALLAQLNEVRAIQ</sequence>
<dbReference type="PATRIC" id="fig|1310630.3.peg.2552"/>